<feature type="domain" description="Bacterial type II secretion system protein E" evidence="4">
    <location>
        <begin position="288"/>
        <end position="302"/>
    </location>
</feature>
<keyword evidence="3" id="KW-0067">ATP-binding</keyword>
<evidence type="ECO:0000259" key="4">
    <source>
        <dbReference type="PROSITE" id="PS00662"/>
    </source>
</evidence>
<dbReference type="GO" id="GO:0005524">
    <property type="term" value="F:ATP binding"/>
    <property type="evidence" value="ECO:0007669"/>
    <property type="project" value="UniProtKB-KW"/>
</dbReference>
<dbReference type="Gene3D" id="3.30.450.90">
    <property type="match status" value="1"/>
</dbReference>
<sequence>MRHARGRFLPLYRHDDSLVTLVGDAAIAPVTEAVGKRTGLRANLVQGEFGKVERLIQSTYGAPASSVLDQLAEQTVELSQDIERQKSPTSLLKSLLSSAIKRRVTDVHVSPSGKSCHILFRVDGVLQPVIAIPNDVTGRLVSYIKLTAEMDIAEQRRPQDGSYRDTIAGVPVVVRVSSMVTNFGERLVLRLLPESDDSRHLGDLGFFEEDVALLSRLMCRPSGLVLITGPTGSGKSSTLHAGLRMQQLIERNVLTVEDPIEIRVPGAGQTEVNRKAGYDFGKALRHMLRHDPDVILVGEMRDDETAKAAFDASSTGHLVLSTLHVTSVFGVLSRLVPMGVQPQVIAENLLLVLNQRLVRKLCESCKQPEHSREIKRSG</sequence>
<gene>
    <name evidence="5" type="ORF">FSC37_22305</name>
</gene>
<dbReference type="GO" id="GO:0016887">
    <property type="term" value="F:ATP hydrolysis activity"/>
    <property type="evidence" value="ECO:0007669"/>
    <property type="project" value="TreeGrafter"/>
</dbReference>
<dbReference type="InterPro" id="IPR027417">
    <property type="entry name" value="P-loop_NTPase"/>
</dbReference>
<evidence type="ECO:0000256" key="1">
    <source>
        <dbReference type="ARBA" id="ARBA00006611"/>
    </source>
</evidence>
<dbReference type="InterPro" id="IPR001482">
    <property type="entry name" value="T2SS/T4SS_dom"/>
</dbReference>
<organism evidence="5 6">
    <name type="scientific">Piscinibacter aquaticus</name>
    <dbReference type="NCBI Taxonomy" id="392597"/>
    <lineage>
        <taxon>Bacteria</taxon>
        <taxon>Pseudomonadati</taxon>
        <taxon>Pseudomonadota</taxon>
        <taxon>Betaproteobacteria</taxon>
        <taxon>Burkholderiales</taxon>
        <taxon>Sphaerotilaceae</taxon>
        <taxon>Piscinibacter</taxon>
    </lineage>
</organism>
<dbReference type="SUPFAM" id="SSF52540">
    <property type="entry name" value="P-loop containing nucleoside triphosphate hydrolases"/>
    <property type="match status" value="1"/>
</dbReference>
<dbReference type="PANTHER" id="PTHR30258">
    <property type="entry name" value="TYPE II SECRETION SYSTEM PROTEIN GSPE-RELATED"/>
    <property type="match status" value="1"/>
</dbReference>
<dbReference type="PANTHER" id="PTHR30258:SF1">
    <property type="entry name" value="PROTEIN TRANSPORT PROTEIN HOFB HOMOLOG"/>
    <property type="match status" value="1"/>
</dbReference>
<dbReference type="Proteomes" id="UP000321832">
    <property type="component" value="Unassembled WGS sequence"/>
</dbReference>
<comment type="caution">
    <text evidence="5">The sequence shown here is derived from an EMBL/GenBank/DDBJ whole genome shotgun (WGS) entry which is preliminary data.</text>
</comment>
<keyword evidence="6" id="KW-1185">Reference proteome</keyword>
<dbReference type="AlphaFoldDB" id="A0A5C6TPC1"/>
<dbReference type="Gene3D" id="3.40.50.300">
    <property type="entry name" value="P-loop containing nucleotide triphosphate hydrolases"/>
    <property type="match status" value="1"/>
</dbReference>
<comment type="similarity">
    <text evidence="1">Belongs to the GSP E family.</text>
</comment>
<dbReference type="Pfam" id="PF00437">
    <property type="entry name" value="T2SSE"/>
    <property type="match status" value="1"/>
</dbReference>
<evidence type="ECO:0000313" key="6">
    <source>
        <dbReference type="Proteomes" id="UP000321832"/>
    </source>
</evidence>
<dbReference type="PROSITE" id="PS00662">
    <property type="entry name" value="T2SP_E"/>
    <property type="match status" value="1"/>
</dbReference>
<proteinExistence type="inferred from homology"/>
<dbReference type="GO" id="GO:0005886">
    <property type="term" value="C:plasma membrane"/>
    <property type="evidence" value="ECO:0007669"/>
    <property type="project" value="TreeGrafter"/>
</dbReference>
<dbReference type="EMBL" id="VOPW01000002">
    <property type="protein sequence ID" value="TXC62109.1"/>
    <property type="molecule type" value="Genomic_DNA"/>
</dbReference>
<protein>
    <submittedName>
        <fullName evidence="5">Type II/IV secretion system protein</fullName>
    </submittedName>
</protein>
<evidence type="ECO:0000313" key="5">
    <source>
        <dbReference type="EMBL" id="TXC62109.1"/>
    </source>
</evidence>
<dbReference type="CDD" id="cd01129">
    <property type="entry name" value="PulE-GspE-like"/>
    <property type="match status" value="1"/>
</dbReference>
<keyword evidence="2" id="KW-0547">Nucleotide-binding</keyword>
<accession>A0A5C6TPC1</accession>
<name>A0A5C6TPC1_9BURK</name>
<evidence type="ECO:0000256" key="2">
    <source>
        <dbReference type="ARBA" id="ARBA00022741"/>
    </source>
</evidence>
<reference evidence="5 6" key="1">
    <citation type="submission" date="2019-08" db="EMBL/GenBank/DDBJ databases">
        <authorList>
            <person name="Khan S.A."/>
            <person name="Jeon C.O."/>
            <person name="Jeong S.E."/>
        </authorList>
    </citation>
    <scope>NUCLEOTIDE SEQUENCE [LARGE SCALE GENOMIC DNA]</scope>
    <source>
        <strain evidence="6">IMCC1728</strain>
    </source>
</reference>
<evidence type="ECO:0000256" key="3">
    <source>
        <dbReference type="ARBA" id="ARBA00022840"/>
    </source>
</evidence>